<dbReference type="KEGG" id="merd:EB233_20695"/>
<name>A0A6M7UI23_9HYPH</name>
<dbReference type="InterPro" id="IPR009057">
    <property type="entry name" value="Homeodomain-like_sf"/>
</dbReference>
<evidence type="ECO:0000256" key="3">
    <source>
        <dbReference type="ARBA" id="ARBA00023163"/>
    </source>
</evidence>
<dbReference type="PANTHER" id="PTHR30055">
    <property type="entry name" value="HTH-TYPE TRANSCRIPTIONAL REGULATOR RUTR"/>
    <property type="match status" value="1"/>
</dbReference>
<dbReference type="SUPFAM" id="SSF46689">
    <property type="entry name" value="Homeodomain-like"/>
    <property type="match status" value="1"/>
</dbReference>
<dbReference type="PANTHER" id="PTHR30055:SF234">
    <property type="entry name" value="HTH-TYPE TRANSCRIPTIONAL REGULATOR BETI"/>
    <property type="match status" value="1"/>
</dbReference>
<dbReference type="GO" id="GO:0003700">
    <property type="term" value="F:DNA-binding transcription factor activity"/>
    <property type="evidence" value="ECO:0007669"/>
    <property type="project" value="TreeGrafter"/>
</dbReference>
<dbReference type="AlphaFoldDB" id="A0A6M7UI23"/>
<dbReference type="Proteomes" id="UP000503339">
    <property type="component" value="Chromosome"/>
</dbReference>
<dbReference type="Gene3D" id="1.10.357.10">
    <property type="entry name" value="Tetracycline Repressor, domain 2"/>
    <property type="match status" value="1"/>
</dbReference>
<evidence type="ECO:0000256" key="2">
    <source>
        <dbReference type="ARBA" id="ARBA00023125"/>
    </source>
</evidence>
<reference evidence="7 8" key="1">
    <citation type="submission" date="2018-10" db="EMBL/GenBank/DDBJ databases">
        <authorList>
            <person name="Perry B.J."/>
            <person name="Sullivan J.T."/>
            <person name="Murphy R.J.T."/>
            <person name="Ramsay J.P."/>
            <person name="Ronson C.W."/>
        </authorList>
    </citation>
    <scope>NUCLEOTIDE SEQUENCE [LARGE SCALE GENOMIC DNA]</scope>
    <source>
        <strain evidence="7 8">NZP2014</strain>
    </source>
</reference>
<feature type="domain" description="HTH tetR-type" evidence="6">
    <location>
        <begin position="35"/>
        <end position="95"/>
    </location>
</feature>
<evidence type="ECO:0000256" key="4">
    <source>
        <dbReference type="PROSITE-ProRule" id="PRU00335"/>
    </source>
</evidence>
<dbReference type="Pfam" id="PF00440">
    <property type="entry name" value="TetR_N"/>
    <property type="match status" value="1"/>
</dbReference>
<dbReference type="EMBL" id="CP033361">
    <property type="protein sequence ID" value="QKC77619.1"/>
    <property type="molecule type" value="Genomic_DNA"/>
</dbReference>
<sequence>MVQRKATAKSTAATAKGRASANDAPPRDRRRERGEASVQRIIDATIELIAEEGLASVTMQRIAEHVGSSNALVVFHFRSKENLFRAVLQYLSDQYEELWLTLVRAPGLSPVEKLLGAVGCAQEFARQHPKWVSVFVAFSSDRKSMQIYNEIGLPSDLAYTAEARELLVEISRDGGYTGVDIHTLSESLNYLVHGAWYWDHLNPAGRDTDVLRKTMLLLLHQAFPRHFDLMP</sequence>
<evidence type="ECO:0000259" key="6">
    <source>
        <dbReference type="PROSITE" id="PS50977"/>
    </source>
</evidence>
<feature type="DNA-binding region" description="H-T-H motif" evidence="4">
    <location>
        <begin position="58"/>
        <end position="77"/>
    </location>
</feature>
<dbReference type="RefSeq" id="WP_064991450.1">
    <property type="nucleotide sequence ID" value="NZ_CP033361.1"/>
</dbReference>
<feature type="compositionally biased region" description="Low complexity" evidence="5">
    <location>
        <begin position="1"/>
        <end position="21"/>
    </location>
</feature>
<proteinExistence type="predicted"/>
<dbReference type="PRINTS" id="PR00455">
    <property type="entry name" value="HTHTETR"/>
</dbReference>
<keyword evidence="8" id="KW-1185">Reference proteome</keyword>
<keyword evidence="1" id="KW-0805">Transcription regulation</keyword>
<keyword evidence="2 4" id="KW-0238">DNA-binding</keyword>
<keyword evidence="3" id="KW-0804">Transcription</keyword>
<evidence type="ECO:0000313" key="8">
    <source>
        <dbReference type="Proteomes" id="UP000503339"/>
    </source>
</evidence>
<dbReference type="GO" id="GO:0000976">
    <property type="term" value="F:transcription cis-regulatory region binding"/>
    <property type="evidence" value="ECO:0007669"/>
    <property type="project" value="TreeGrafter"/>
</dbReference>
<dbReference type="PROSITE" id="PS50977">
    <property type="entry name" value="HTH_TETR_2"/>
    <property type="match status" value="1"/>
</dbReference>
<organism evidence="7 8">
    <name type="scientific">Mesorhizobium erdmanii</name>
    <dbReference type="NCBI Taxonomy" id="1777866"/>
    <lineage>
        <taxon>Bacteria</taxon>
        <taxon>Pseudomonadati</taxon>
        <taxon>Pseudomonadota</taxon>
        <taxon>Alphaproteobacteria</taxon>
        <taxon>Hyphomicrobiales</taxon>
        <taxon>Phyllobacteriaceae</taxon>
        <taxon>Mesorhizobium</taxon>
    </lineage>
</organism>
<dbReference type="InterPro" id="IPR050109">
    <property type="entry name" value="HTH-type_TetR-like_transc_reg"/>
</dbReference>
<protein>
    <submittedName>
        <fullName evidence="7">TetR/AcrR family transcriptional regulator</fullName>
    </submittedName>
</protein>
<feature type="region of interest" description="Disordered" evidence="5">
    <location>
        <begin position="1"/>
        <end position="36"/>
    </location>
</feature>
<gene>
    <name evidence="7" type="ORF">EB233_20695</name>
</gene>
<evidence type="ECO:0000256" key="1">
    <source>
        <dbReference type="ARBA" id="ARBA00023015"/>
    </source>
</evidence>
<accession>A0A6M7UI23</accession>
<dbReference type="InterPro" id="IPR001647">
    <property type="entry name" value="HTH_TetR"/>
</dbReference>
<feature type="compositionally biased region" description="Basic and acidic residues" evidence="5">
    <location>
        <begin position="25"/>
        <end position="35"/>
    </location>
</feature>
<evidence type="ECO:0000256" key="5">
    <source>
        <dbReference type="SAM" id="MobiDB-lite"/>
    </source>
</evidence>
<evidence type="ECO:0000313" key="7">
    <source>
        <dbReference type="EMBL" id="QKC77619.1"/>
    </source>
</evidence>